<dbReference type="AlphaFoldDB" id="A0A4R2IDL4"/>
<evidence type="ECO:0000313" key="3">
    <source>
        <dbReference type="Proteomes" id="UP000295680"/>
    </source>
</evidence>
<feature type="compositionally biased region" description="Low complexity" evidence="1">
    <location>
        <begin position="52"/>
        <end position="69"/>
    </location>
</feature>
<feature type="non-terminal residue" evidence="2">
    <location>
        <position position="91"/>
    </location>
</feature>
<dbReference type="RefSeq" id="WP_207927000.1">
    <property type="nucleotide sequence ID" value="NZ_SLWS01000039.1"/>
</dbReference>
<gene>
    <name evidence="2" type="ORF">EV192_1391</name>
</gene>
<feature type="region of interest" description="Disordered" evidence="1">
    <location>
        <begin position="40"/>
        <end position="91"/>
    </location>
</feature>
<name>A0A4R2IDL4_9PSEU</name>
<organism evidence="2 3">
    <name type="scientific">Actinocrispum wychmicini</name>
    <dbReference type="NCBI Taxonomy" id="1213861"/>
    <lineage>
        <taxon>Bacteria</taxon>
        <taxon>Bacillati</taxon>
        <taxon>Actinomycetota</taxon>
        <taxon>Actinomycetes</taxon>
        <taxon>Pseudonocardiales</taxon>
        <taxon>Pseudonocardiaceae</taxon>
        <taxon>Actinocrispum</taxon>
    </lineage>
</organism>
<protein>
    <submittedName>
        <fullName evidence="2">Uncharacterized protein</fullName>
    </submittedName>
</protein>
<dbReference type="Proteomes" id="UP000295680">
    <property type="component" value="Unassembled WGS sequence"/>
</dbReference>
<comment type="caution">
    <text evidence="2">The sequence shown here is derived from an EMBL/GenBank/DDBJ whole genome shotgun (WGS) entry which is preliminary data.</text>
</comment>
<reference evidence="2 3" key="1">
    <citation type="submission" date="2019-03" db="EMBL/GenBank/DDBJ databases">
        <title>Genomic Encyclopedia of Type Strains, Phase IV (KMG-IV): sequencing the most valuable type-strain genomes for metagenomic binning, comparative biology and taxonomic classification.</title>
        <authorList>
            <person name="Goeker M."/>
        </authorList>
    </citation>
    <scope>NUCLEOTIDE SEQUENCE [LARGE SCALE GENOMIC DNA]</scope>
    <source>
        <strain evidence="2 3">DSM 45934</strain>
    </source>
</reference>
<accession>A0A4R2IDL4</accession>
<sequence length="91" mass="10623">MVETTLWDLAGVLLVLVPRGIHEWIKHERRYRRLANKRWLHQLRHPDRPAADQRTSPPTSTRTQQPDTPNQRDLDHTPNSAPTSTTVTQRT</sequence>
<feature type="compositionally biased region" description="Polar residues" evidence="1">
    <location>
        <begin position="77"/>
        <end position="91"/>
    </location>
</feature>
<dbReference type="EMBL" id="SLWS01000039">
    <property type="protein sequence ID" value="TCO41648.1"/>
    <property type="molecule type" value="Genomic_DNA"/>
</dbReference>
<proteinExistence type="predicted"/>
<evidence type="ECO:0000256" key="1">
    <source>
        <dbReference type="SAM" id="MobiDB-lite"/>
    </source>
</evidence>
<evidence type="ECO:0000313" key="2">
    <source>
        <dbReference type="EMBL" id="TCO41648.1"/>
    </source>
</evidence>
<keyword evidence="3" id="KW-1185">Reference proteome</keyword>